<evidence type="ECO:0000313" key="1">
    <source>
        <dbReference type="EMBL" id="MDV0444032.1"/>
    </source>
</evidence>
<protein>
    <submittedName>
        <fullName evidence="1">Uncharacterized protein</fullName>
    </submittedName>
</protein>
<dbReference type="Proteomes" id="UP001283212">
    <property type="component" value="Unassembled WGS sequence"/>
</dbReference>
<dbReference type="AlphaFoldDB" id="A0AAE4SBR4"/>
<organism evidence="1 2">
    <name type="scientific">Methanorbis rubei</name>
    <dbReference type="NCBI Taxonomy" id="3028300"/>
    <lineage>
        <taxon>Archaea</taxon>
        <taxon>Methanobacteriati</taxon>
        <taxon>Methanobacteriota</taxon>
        <taxon>Stenosarchaea group</taxon>
        <taxon>Methanomicrobia</taxon>
        <taxon>Methanomicrobiales</taxon>
        <taxon>Methanocorpusculaceae</taxon>
        <taxon>Methanorbis</taxon>
    </lineage>
</organism>
<reference evidence="1 2" key="1">
    <citation type="submission" date="2023-06" db="EMBL/GenBank/DDBJ databases">
        <title>Genome sequence of Methancorpusculaceae sp. Cs1.</title>
        <authorList>
            <person name="Protasov E."/>
            <person name="Platt K."/>
            <person name="Poehlein A."/>
            <person name="Daniel R."/>
            <person name="Brune A."/>
        </authorList>
    </citation>
    <scope>NUCLEOTIDE SEQUENCE [LARGE SCALE GENOMIC DNA]</scope>
    <source>
        <strain evidence="1 2">Cs1</strain>
    </source>
</reference>
<keyword evidence="2" id="KW-1185">Reference proteome</keyword>
<gene>
    <name evidence="1" type="ORF">McpCs1_14200</name>
</gene>
<dbReference type="RefSeq" id="WP_338096534.1">
    <property type="nucleotide sequence ID" value="NZ_JAWDKB010000005.1"/>
</dbReference>
<evidence type="ECO:0000313" key="2">
    <source>
        <dbReference type="Proteomes" id="UP001283212"/>
    </source>
</evidence>
<comment type="caution">
    <text evidence="1">The sequence shown here is derived from an EMBL/GenBank/DDBJ whole genome shotgun (WGS) entry which is preliminary data.</text>
</comment>
<accession>A0AAE4SBR4</accession>
<proteinExistence type="predicted"/>
<name>A0AAE4SBR4_9EURY</name>
<sequence length="162" mass="18105">MTTKPIISPFPLSDIMQAMDQRPQKTSITVSTRTKERVCSRKRGNQTYDDVLEQMLNISDIGDEGKASGVVFLYSVPIGADNEMKKLKSPLPLLLHVDEKNGFIDLANNEFKILVSCKTLEEGLEEAGLQFSDSFDEYNDPSIPMTTAAKEFGKKLRSAVWL</sequence>
<dbReference type="EMBL" id="JAWDKB010000005">
    <property type="protein sequence ID" value="MDV0444032.1"/>
    <property type="molecule type" value="Genomic_DNA"/>
</dbReference>